<dbReference type="OMA" id="TSAMKNS"/>
<accession>A0A388KN14</accession>
<dbReference type="InterPro" id="IPR035513">
    <property type="entry name" value="Invertase/methylesterase_inhib"/>
</dbReference>
<evidence type="ECO:0000256" key="8">
    <source>
        <dbReference type="SAM" id="Phobius"/>
    </source>
</evidence>
<dbReference type="InterPro" id="IPR011050">
    <property type="entry name" value="Pectin_lyase_fold/virulence"/>
</dbReference>
<dbReference type="GO" id="GO:0045490">
    <property type="term" value="P:pectin catabolic process"/>
    <property type="evidence" value="ECO:0007669"/>
    <property type="project" value="UniProtKB-UniRule"/>
</dbReference>
<organism evidence="10 11">
    <name type="scientific">Chara braunii</name>
    <name type="common">Braun's stonewort</name>
    <dbReference type="NCBI Taxonomy" id="69332"/>
    <lineage>
        <taxon>Eukaryota</taxon>
        <taxon>Viridiplantae</taxon>
        <taxon>Streptophyta</taxon>
        <taxon>Charophyceae</taxon>
        <taxon>Charales</taxon>
        <taxon>Characeae</taxon>
        <taxon>Chara</taxon>
    </lineage>
</organism>
<dbReference type="SUPFAM" id="SSF51126">
    <property type="entry name" value="Pectin lyase-like"/>
    <property type="match status" value="1"/>
</dbReference>
<feature type="domain" description="Pectinesterase catalytic" evidence="9">
    <location>
        <begin position="294"/>
        <end position="599"/>
    </location>
</feature>
<feature type="active site" evidence="6">
    <location>
        <position position="449"/>
    </location>
</feature>
<evidence type="ECO:0000256" key="3">
    <source>
        <dbReference type="ARBA" id="ARBA00013229"/>
    </source>
</evidence>
<evidence type="ECO:0000256" key="7">
    <source>
        <dbReference type="RuleBase" id="RU000589"/>
    </source>
</evidence>
<feature type="transmembrane region" description="Helical" evidence="8">
    <location>
        <begin position="41"/>
        <end position="65"/>
    </location>
</feature>
<dbReference type="FunFam" id="2.160.20.10:FF:000029">
    <property type="entry name" value="Pectinesterase 4"/>
    <property type="match status" value="1"/>
</dbReference>
<comment type="caution">
    <text evidence="10">The sequence shown here is derived from an EMBL/GenBank/DDBJ whole genome shotgun (WGS) entry which is preliminary data.</text>
</comment>
<evidence type="ECO:0000256" key="4">
    <source>
        <dbReference type="ARBA" id="ARBA00022801"/>
    </source>
</evidence>
<keyword evidence="4 7" id="KW-0378">Hydrolase</keyword>
<dbReference type="UniPathway" id="UPA00545">
    <property type="reaction ID" value="UER00823"/>
</dbReference>
<keyword evidence="8" id="KW-1133">Transmembrane helix</keyword>
<dbReference type="EC" id="3.1.1.11" evidence="3 7"/>
<evidence type="ECO:0000256" key="1">
    <source>
        <dbReference type="ARBA" id="ARBA00004196"/>
    </source>
</evidence>
<dbReference type="Gramene" id="GBG71442">
    <property type="protein sequence ID" value="GBG71442"/>
    <property type="gene ID" value="CBR_g8861"/>
</dbReference>
<keyword evidence="5 7" id="KW-0063">Aspartyl esterase</keyword>
<dbReference type="Pfam" id="PF01095">
    <property type="entry name" value="Pectinesterase"/>
    <property type="match status" value="1"/>
</dbReference>
<evidence type="ECO:0000256" key="6">
    <source>
        <dbReference type="PROSITE-ProRule" id="PRU10040"/>
    </source>
</evidence>
<keyword evidence="8" id="KW-0812">Transmembrane</keyword>
<dbReference type="GO" id="GO:0030599">
    <property type="term" value="F:pectinesterase activity"/>
    <property type="evidence" value="ECO:0007669"/>
    <property type="project" value="UniProtKB-UniRule"/>
</dbReference>
<evidence type="ECO:0000256" key="2">
    <source>
        <dbReference type="ARBA" id="ARBA00005184"/>
    </source>
</evidence>
<comment type="subcellular location">
    <subcellularLocation>
        <location evidence="1">Cell envelope</location>
    </subcellularLocation>
</comment>
<evidence type="ECO:0000313" key="10">
    <source>
        <dbReference type="EMBL" id="GBG71442.1"/>
    </source>
</evidence>
<dbReference type="Gene3D" id="1.20.140.40">
    <property type="entry name" value="Invertase/pectin methylesterase inhibitor family protein"/>
    <property type="match status" value="1"/>
</dbReference>
<dbReference type="InterPro" id="IPR033131">
    <property type="entry name" value="Pectinesterase_Asp_AS"/>
</dbReference>
<evidence type="ECO:0000256" key="5">
    <source>
        <dbReference type="ARBA" id="ARBA00023085"/>
    </source>
</evidence>
<proteinExistence type="predicted"/>
<comment type="pathway">
    <text evidence="2 7">Glycan metabolism; pectin degradation; 2-dehydro-3-deoxy-D-gluconate from pectin: step 1/5.</text>
</comment>
<dbReference type="PANTHER" id="PTHR31707">
    <property type="entry name" value="PECTINESTERASE"/>
    <property type="match status" value="1"/>
</dbReference>
<dbReference type="PROSITE" id="PS00503">
    <property type="entry name" value="PECTINESTERASE_2"/>
    <property type="match status" value="1"/>
</dbReference>
<evidence type="ECO:0000259" key="9">
    <source>
        <dbReference type="Pfam" id="PF01095"/>
    </source>
</evidence>
<dbReference type="GO" id="GO:0042545">
    <property type="term" value="P:cell wall modification"/>
    <property type="evidence" value="ECO:0007669"/>
    <property type="project" value="UniProtKB-UniRule"/>
</dbReference>
<dbReference type="OrthoDB" id="2019149at2759"/>
<name>A0A388KN14_CHABU</name>
<dbReference type="EMBL" id="BFEA01000146">
    <property type="protein sequence ID" value="GBG71442.1"/>
    <property type="molecule type" value="Genomic_DNA"/>
</dbReference>
<gene>
    <name evidence="10" type="ORF">CBR_g8861</name>
</gene>
<sequence length="614" mass="66752">MAISSPDYDEKDFIAVGGADESMVSTTTRLHPARKKRRNRCVCISVAISTIVVVVAFSACLALFVNKKSGSTKKEEAAPSAMAFCAATTFKDECSQALNGSSAYNSSIPDWVSKLDPAVRYPVMLVLDSAGSLTNLVQIVDDFVAKYNRTSDGTVSLLLEAAVSCNESLHDSAQMLNETARLLAAGDVDEAMATLSSVRTWNTDCADDLYEVLYNISGGGVRGVVDNLTLSVNVTAAEAVKYAEYAAMQLSNALDVGGNVPSQEGQGWFEVLNRQLLARRALADTAAAIETKPDATVSRDGAGNFGSVQEAINQAPSMRKSKRYVIHVTSGVYKEKITVPRDKWLITLVGDGDATVLTYDSYAKRAGGTARSASVTVLGRGFIATKLKIMNTAEPQEVVQQAVALRISGGMGVAMAAVVDCTIVANQDTLYAHNGWQYYRHVRIYGTVDYIFGNAAAVFEDCELISKRQSGKDNTITAQGRTSKGEKTGFVFRHCKVDVEKDNLVPVSLGRPQPYRRVYFGRPWHPYALVVFMNCYIGNVQPEGWMPWYKGNKATNTEDCSFYEYSNTGPGADTSKRVSWSKKLAPAEAAKYTAERFIEAPTWLPRLGVSYRTD</sequence>
<dbReference type="AlphaFoldDB" id="A0A388KN14"/>
<dbReference type="Proteomes" id="UP000265515">
    <property type="component" value="Unassembled WGS sequence"/>
</dbReference>
<reference evidence="10 11" key="1">
    <citation type="journal article" date="2018" name="Cell">
        <title>The Chara Genome: Secondary Complexity and Implications for Plant Terrestrialization.</title>
        <authorList>
            <person name="Nishiyama T."/>
            <person name="Sakayama H."/>
            <person name="Vries J.D."/>
            <person name="Buschmann H."/>
            <person name="Saint-Marcoux D."/>
            <person name="Ullrich K.K."/>
            <person name="Haas F.B."/>
            <person name="Vanderstraeten L."/>
            <person name="Becker D."/>
            <person name="Lang D."/>
            <person name="Vosolsobe S."/>
            <person name="Rombauts S."/>
            <person name="Wilhelmsson P.K.I."/>
            <person name="Janitza P."/>
            <person name="Kern R."/>
            <person name="Heyl A."/>
            <person name="Rumpler F."/>
            <person name="Villalobos L.I.A.C."/>
            <person name="Clay J.M."/>
            <person name="Skokan R."/>
            <person name="Toyoda A."/>
            <person name="Suzuki Y."/>
            <person name="Kagoshima H."/>
            <person name="Schijlen E."/>
            <person name="Tajeshwar N."/>
            <person name="Catarino B."/>
            <person name="Hetherington A.J."/>
            <person name="Saltykova A."/>
            <person name="Bonnot C."/>
            <person name="Breuninger H."/>
            <person name="Symeonidi A."/>
            <person name="Radhakrishnan G.V."/>
            <person name="Van Nieuwerburgh F."/>
            <person name="Deforce D."/>
            <person name="Chang C."/>
            <person name="Karol K.G."/>
            <person name="Hedrich R."/>
            <person name="Ulvskov P."/>
            <person name="Glockner G."/>
            <person name="Delwiche C.F."/>
            <person name="Petrasek J."/>
            <person name="Van de Peer Y."/>
            <person name="Friml J."/>
            <person name="Beilby M."/>
            <person name="Dolan L."/>
            <person name="Kohara Y."/>
            <person name="Sugano S."/>
            <person name="Fujiyama A."/>
            <person name="Delaux P.-M."/>
            <person name="Quint M."/>
            <person name="TheiBen G."/>
            <person name="Hagemann M."/>
            <person name="Harholt J."/>
            <person name="Dunand C."/>
            <person name="Zachgo S."/>
            <person name="Langdale J."/>
            <person name="Maumus F."/>
            <person name="Straeten D.V.D."/>
            <person name="Gould S.B."/>
            <person name="Rensing S.A."/>
        </authorList>
    </citation>
    <scope>NUCLEOTIDE SEQUENCE [LARGE SCALE GENOMIC DNA]</scope>
    <source>
        <strain evidence="10 11">S276</strain>
    </source>
</reference>
<dbReference type="Gene3D" id="2.160.20.10">
    <property type="entry name" value="Single-stranded right-handed beta-helix, Pectin lyase-like"/>
    <property type="match status" value="1"/>
</dbReference>
<dbReference type="SUPFAM" id="SSF101148">
    <property type="entry name" value="Plant invertase/pectin methylesterase inhibitor"/>
    <property type="match status" value="1"/>
</dbReference>
<keyword evidence="11" id="KW-1185">Reference proteome</keyword>
<comment type="catalytic activity">
    <reaction evidence="7">
        <text>[(1-&gt;4)-alpha-D-galacturonosyl methyl ester](n) + n H2O = [(1-&gt;4)-alpha-D-galacturonosyl](n) + n methanol + n H(+)</text>
        <dbReference type="Rhea" id="RHEA:22380"/>
        <dbReference type="Rhea" id="RHEA-COMP:14570"/>
        <dbReference type="Rhea" id="RHEA-COMP:14573"/>
        <dbReference type="ChEBI" id="CHEBI:15377"/>
        <dbReference type="ChEBI" id="CHEBI:15378"/>
        <dbReference type="ChEBI" id="CHEBI:17790"/>
        <dbReference type="ChEBI" id="CHEBI:140522"/>
        <dbReference type="ChEBI" id="CHEBI:140523"/>
        <dbReference type="EC" id="3.1.1.11"/>
    </reaction>
</comment>
<dbReference type="InterPro" id="IPR000070">
    <property type="entry name" value="Pectinesterase_cat"/>
</dbReference>
<evidence type="ECO:0000313" key="11">
    <source>
        <dbReference type="Proteomes" id="UP000265515"/>
    </source>
</evidence>
<dbReference type="InterPro" id="IPR012334">
    <property type="entry name" value="Pectin_lyas_fold"/>
</dbReference>
<dbReference type="STRING" id="69332.A0A388KN14"/>
<protein>
    <recommendedName>
        <fullName evidence="3 7">Pectinesterase</fullName>
        <ecNumber evidence="3 7">3.1.1.11</ecNumber>
    </recommendedName>
</protein>
<keyword evidence="8" id="KW-0472">Membrane</keyword>